<evidence type="ECO:0000313" key="3">
    <source>
        <dbReference type="Proteomes" id="UP001162156"/>
    </source>
</evidence>
<reference evidence="2" key="1">
    <citation type="journal article" date="2023" name="Insect Mol. Biol.">
        <title>Genome sequencing provides insights into the evolution of gene families encoding plant cell wall-degrading enzymes in longhorned beetles.</title>
        <authorList>
            <person name="Shin N.R."/>
            <person name="Okamura Y."/>
            <person name="Kirsch R."/>
            <person name="Pauchet Y."/>
        </authorList>
    </citation>
    <scope>NUCLEOTIDE SEQUENCE</scope>
    <source>
        <strain evidence="2">RBIC_L_NR</strain>
    </source>
</reference>
<proteinExistence type="predicted"/>
<feature type="signal peptide" evidence="1">
    <location>
        <begin position="1"/>
        <end position="18"/>
    </location>
</feature>
<accession>A0AAV8X6R2</accession>
<name>A0AAV8X6R2_9CUCU</name>
<evidence type="ECO:0000313" key="2">
    <source>
        <dbReference type="EMBL" id="KAJ8934218.1"/>
    </source>
</evidence>
<feature type="chain" id="PRO_5043462781" evidence="1">
    <location>
        <begin position="19"/>
        <end position="110"/>
    </location>
</feature>
<evidence type="ECO:0000256" key="1">
    <source>
        <dbReference type="SAM" id="SignalP"/>
    </source>
</evidence>
<dbReference type="EMBL" id="JANEYF010003756">
    <property type="protein sequence ID" value="KAJ8934218.1"/>
    <property type="molecule type" value="Genomic_DNA"/>
</dbReference>
<sequence>MKNSATILLLTVLTITYADELSDCKCWDGYEAKKSQDGVHCSGILVFHAQPCNIPERPKCVCSGNVNGILSDAEGTWCAEYSEGKGQRKWACENKEDWDKFFKQYPNEKP</sequence>
<dbReference type="AlphaFoldDB" id="A0AAV8X6R2"/>
<keyword evidence="1" id="KW-0732">Signal</keyword>
<keyword evidence="3" id="KW-1185">Reference proteome</keyword>
<comment type="caution">
    <text evidence="2">The sequence shown here is derived from an EMBL/GenBank/DDBJ whole genome shotgun (WGS) entry which is preliminary data.</text>
</comment>
<organism evidence="2 3">
    <name type="scientific">Rhamnusium bicolor</name>
    <dbReference type="NCBI Taxonomy" id="1586634"/>
    <lineage>
        <taxon>Eukaryota</taxon>
        <taxon>Metazoa</taxon>
        <taxon>Ecdysozoa</taxon>
        <taxon>Arthropoda</taxon>
        <taxon>Hexapoda</taxon>
        <taxon>Insecta</taxon>
        <taxon>Pterygota</taxon>
        <taxon>Neoptera</taxon>
        <taxon>Endopterygota</taxon>
        <taxon>Coleoptera</taxon>
        <taxon>Polyphaga</taxon>
        <taxon>Cucujiformia</taxon>
        <taxon>Chrysomeloidea</taxon>
        <taxon>Cerambycidae</taxon>
        <taxon>Lepturinae</taxon>
        <taxon>Rhagiini</taxon>
        <taxon>Rhamnusium</taxon>
    </lineage>
</organism>
<gene>
    <name evidence="2" type="ORF">NQ314_013496</name>
</gene>
<dbReference type="Proteomes" id="UP001162156">
    <property type="component" value="Unassembled WGS sequence"/>
</dbReference>
<protein>
    <submittedName>
        <fullName evidence="2">Uncharacterized protein</fullName>
    </submittedName>
</protein>